<dbReference type="InterPro" id="IPR001353">
    <property type="entry name" value="Proteasome_sua/b"/>
</dbReference>
<dbReference type="EMBL" id="OE001956">
    <property type="protein sequence ID" value="CAD7457863.1"/>
    <property type="molecule type" value="Genomic_DNA"/>
</dbReference>
<evidence type="ECO:0000256" key="2">
    <source>
        <dbReference type="ARBA" id="ARBA00022942"/>
    </source>
</evidence>
<comment type="function">
    <text evidence="4">Non-catalytic component of the proteasome, a multicatalytic proteinase complex which is characterized by its ability to cleave peptides with Arg, Phe, Tyr, Leu, and Glu adjacent to the leaving group at neutral or slightly basic pH. The proteasome has an ATP-dependent proteolytic activity.</text>
</comment>
<protein>
    <recommendedName>
        <fullName evidence="6">Proteasome subunit beta</fullName>
    </recommendedName>
</protein>
<dbReference type="Gene3D" id="3.60.20.10">
    <property type="entry name" value="Glutamine Phosphoribosylpyrophosphate, subunit 1, domain 1"/>
    <property type="match status" value="1"/>
</dbReference>
<dbReference type="AlphaFoldDB" id="A0A7R9IGG8"/>
<dbReference type="PANTHER" id="PTHR32194:SF6">
    <property type="entry name" value="PROTEASOME SUBUNIT BETA"/>
    <property type="match status" value="1"/>
</dbReference>
<name>A0A7R9IGG8_9NEOP</name>
<dbReference type="Pfam" id="PF00227">
    <property type="entry name" value="Proteasome"/>
    <property type="match status" value="1"/>
</dbReference>
<dbReference type="InterPro" id="IPR029055">
    <property type="entry name" value="Ntn_hydrolases_N"/>
</dbReference>
<dbReference type="PIRSF" id="PIRSF001213">
    <property type="entry name" value="Psome_endopept_beta"/>
    <property type="match status" value="1"/>
</dbReference>
<dbReference type="GO" id="GO:0005634">
    <property type="term" value="C:nucleus"/>
    <property type="evidence" value="ECO:0007669"/>
    <property type="project" value="UniProtKB-SubCell"/>
</dbReference>
<dbReference type="PROSITE" id="PS00854">
    <property type="entry name" value="PROTEASOME_BETA_1"/>
    <property type="match status" value="1"/>
</dbReference>
<evidence type="ECO:0000256" key="6">
    <source>
        <dbReference type="PIRNR" id="PIRNR001213"/>
    </source>
</evidence>
<comment type="subcellular location">
    <subcellularLocation>
        <location evidence="6">Cytoplasm</location>
    </subcellularLocation>
    <subcellularLocation>
        <location evidence="6">Nucleus</location>
    </subcellularLocation>
</comment>
<accession>A0A7R9IGG8</accession>
<dbReference type="GO" id="GO:0019774">
    <property type="term" value="C:proteasome core complex, beta-subunit complex"/>
    <property type="evidence" value="ECO:0007669"/>
    <property type="project" value="UniProtKB-UniRule"/>
</dbReference>
<dbReference type="InterPro" id="IPR016050">
    <property type="entry name" value="Proteasome_bsu_CS"/>
</dbReference>
<proteinExistence type="inferred from homology"/>
<evidence type="ECO:0000256" key="5">
    <source>
        <dbReference type="ARBA" id="ARBA00026071"/>
    </source>
</evidence>
<sequence>MSSYGKLNLSSPGSFWQNGLSPGNIYNFPNISSYSPTDIHQRSQAPITTGTSVLGIKFNGGVVIAADILGSYGSLARFRDCPRVMKVNDNIILGAGGDYADFQYLKDIIEQKIIDEECLDDGFPLKPKSLHCWLTRVLYNRRSKLDPFWNNFIVGGIQDEETFLGTVDKLGTAFLDDHIATGYGAYIALPLMRDALEKTPDMSMREAQGLLVKCLTVLFYRDARSFPKYQLATISKDEGVSVIGPLELESNWDVAHMIR</sequence>
<reference evidence="7" key="1">
    <citation type="submission" date="2020-11" db="EMBL/GenBank/DDBJ databases">
        <authorList>
            <person name="Tran Van P."/>
        </authorList>
    </citation>
    <scope>NUCLEOTIDE SEQUENCE</scope>
</reference>
<dbReference type="CDD" id="cd03760">
    <property type="entry name" value="proteasome_beta_type_4"/>
    <property type="match status" value="1"/>
</dbReference>
<comment type="similarity">
    <text evidence="6">Belongs to the peptidase T1B family.</text>
</comment>
<dbReference type="PROSITE" id="PS51476">
    <property type="entry name" value="PROTEASOME_BETA_2"/>
    <property type="match status" value="1"/>
</dbReference>
<keyword evidence="2 6" id="KW-0647">Proteasome</keyword>
<dbReference type="InterPro" id="IPR016295">
    <property type="entry name" value="Proteasome_beta4"/>
</dbReference>
<gene>
    <name evidence="7" type="ORF">TTEB3V08_LOCUS5853</name>
</gene>
<evidence type="ECO:0000313" key="7">
    <source>
        <dbReference type="EMBL" id="CAD7457863.1"/>
    </source>
</evidence>
<comment type="subunit">
    <text evidence="5">The 26S proteasome consists of a 20S proteasome core and two 19S regulatory subunits. The 20S proteasome core is composed of 28 subunits that are arranged in four stacked rings, resulting in a barrel-shaped structure. The two end rings are each formed by seven alpha subunits, and the two central rings are each formed by seven beta subunits. The catalytic chamber with the active sites is on the inside of the barrel.</text>
</comment>
<dbReference type="InterPro" id="IPR023333">
    <property type="entry name" value="Proteasome_suB-type"/>
</dbReference>
<keyword evidence="3 6" id="KW-0539">Nucleus</keyword>
<dbReference type="PANTHER" id="PTHR32194">
    <property type="entry name" value="METALLOPROTEASE TLDD"/>
    <property type="match status" value="1"/>
</dbReference>
<keyword evidence="1 6" id="KW-0963">Cytoplasm</keyword>
<dbReference type="GO" id="GO:0005737">
    <property type="term" value="C:cytoplasm"/>
    <property type="evidence" value="ECO:0007669"/>
    <property type="project" value="UniProtKB-SubCell"/>
</dbReference>
<dbReference type="SUPFAM" id="SSF56235">
    <property type="entry name" value="N-terminal nucleophile aminohydrolases (Ntn hydrolases)"/>
    <property type="match status" value="1"/>
</dbReference>
<dbReference type="FunFam" id="3.60.20.10:FF:000014">
    <property type="entry name" value="Proteasome subunit beta type-7"/>
    <property type="match status" value="1"/>
</dbReference>
<dbReference type="GO" id="GO:0051603">
    <property type="term" value="P:proteolysis involved in protein catabolic process"/>
    <property type="evidence" value="ECO:0007669"/>
    <property type="project" value="InterPro"/>
</dbReference>
<evidence type="ECO:0000256" key="4">
    <source>
        <dbReference type="ARBA" id="ARBA00024953"/>
    </source>
</evidence>
<evidence type="ECO:0000256" key="1">
    <source>
        <dbReference type="ARBA" id="ARBA00022490"/>
    </source>
</evidence>
<organism evidence="7">
    <name type="scientific">Timema tahoe</name>
    <dbReference type="NCBI Taxonomy" id="61484"/>
    <lineage>
        <taxon>Eukaryota</taxon>
        <taxon>Metazoa</taxon>
        <taxon>Ecdysozoa</taxon>
        <taxon>Arthropoda</taxon>
        <taxon>Hexapoda</taxon>
        <taxon>Insecta</taxon>
        <taxon>Pterygota</taxon>
        <taxon>Neoptera</taxon>
        <taxon>Polyneoptera</taxon>
        <taxon>Phasmatodea</taxon>
        <taxon>Timematodea</taxon>
        <taxon>Timematoidea</taxon>
        <taxon>Timematidae</taxon>
        <taxon>Timema</taxon>
    </lineage>
</organism>
<evidence type="ECO:0000256" key="3">
    <source>
        <dbReference type="ARBA" id="ARBA00023242"/>
    </source>
</evidence>